<protein>
    <submittedName>
        <fullName evidence="3">Uncharacterized protein</fullName>
    </submittedName>
</protein>
<sequence length="139" mass="15522">MAIKIETPPPKIMVVADPRPKKSRPTPQTLGPVTCSPTIDENFEARCRLLNYLFSADTLVGRFSPKIARFVKRTCFDQIWFFIVTNGGIIIILFDPFGQSASGRRALLYLTMLTGAGDVVMLFGDTTVNNVVVFVRFTF</sequence>
<organism evidence="2 3">
    <name type="scientific">Romanomermis culicivorax</name>
    <name type="common">Nematode worm</name>
    <dbReference type="NCBI Taxonomy" id="13658"/>
    <lineage>
        <taxon>Eukaryota</taxon>
        <taxon>Metazoa</taxon>
        <taxon>Ecdysozoa</taxon>
        <taxon>Nematoda</taxon>
        <taxon>Enoplea</taxon>
        <taxon>Dorylaimia</taxon>
        <taxon>Mermithida</taxon>
        <taxon>Mermithoidea</taxon>
        <taxon>Mermithidae</taxon>
        <taxon>Romanomermis</taxon>
    </lineage>
</organism>
<evidence type="ECO:0000313" key="3">
    <source>
        <dbReference type="WBParaSite" id="nRc.2.0.1.t42239-RA"/>
    </source>
</evidence>
<feature type="transmembrane region" description="Helical" evidence="1">
    <location>
        <begin position="78"/>
        <end position="94"/>
    </location>
</feature>
<keyword evidence="2" id="KW-1185">Reference proteome</keyword>
<reference evidence="3" key="1">
    <citation type="submission" date="2022-11" db="UniProtKB">
        <authorList>
            <consortium name="WormBaseParasite"/>
        </authorList>
    </citation>
    <scope>IDENTIFICATION</scope>
</reference>
<dbReference type="AlphaFoldDB" id="A0A915KTY1"/>
<feature type="transmembrane region" description="Helical" evidence="1">
    <location>
        <begin position="106"/>
        <end position="124"/>
    </location>
</feature>
<accession>A0A915KTY1</accession>
<keyword evidence="1" id="KW-0472">Membrane</keyword>
<name>A0A915KTY1_ROMCU</name>
<evidence type="ECO:0000313" key="2">
    <source>
        <dbReference type="Proteomes" id="UP000887565"/>
    </source>
</evidence>
<keyword evidence="1" id="KW-0812">Transmembrane</keyword>
<dbReference type="WBParaSite" id="nRc.2.0.1.t42239-RA">
    <property type="protein sequence ID" value="nRc.2.0.1.t42239-RA"/>
    <property type="gene ID" value="nRc.2.0.1.g42239"/>
</dbReference>
<keyword evidence="1" id="KW-1133">Transmembrane helix</keyword>
<evidence type="ECO:0000256" key="1">
    <source>
        <dbReference type="SAM" id="Phobius"/>
    </source>
</evidence>
<dbReference type="Proteomes" id="UP000887565">
    <property type="component" value="Unplaced"/>
</dbReference>
<proteinExistence type="predicted"/>